<keyword evidence="4" id="KW-0732">Signal</keyword>
<evidence type="ECO:0000256" key="2">
    <source>
        <dbReference type="PROSITE-ProRule" id="PRU00192"/>
    </source>
</evidence>
<dbReference type="SUPFAM" id="SSF50044">
    <property type="entry name" value="SH3-domain"/>
    <property type="match status" value="1"/>
</dbReference>
<dbReference type="InterPro" id="IPR036028">
    <property type="entry name" value="SH3-like_dom_sf"/>
</dbReference>
<keyword evidence="7" id="KW-1185">Reference proteome</keyword>
<proteinExistence type="predicted"/>
<dbReference type="Gene3D" id="2.30.30.40">
    <property type="entry name" value="SH3 Domains"/>
    <property type="match status" value="1"/>
</dbReference>
<evidence type="ECO:0000313" key="7">
    <source>
        <dbReference type="Proteomes" id="UP001479436"/>
    </source>
</evidence>
<evidence type="ECO:0000256" key="1">
    <source>
        <dbReference type="ARBA" id="ARBA00022443"/>
    </source>
</evidence>
<feature type="transmembrane region" description="Helical" evidence="3">
    <location>
        <begin position="188"/>
        <end position="208"/>
    </location>
</feature>
<reference evidence="6 7" key="1">
    <citation type="submission" date="2023-04" db="EMBL/GenBank/DDBJ databases">
        <title>Genome of Basidiobolus ranarum AG-B5.</title>
        <authorList>
            <person name="Stajich J.E."/>
            <person name="Carter-House D."/>
            <person name="Gryganskyi A."/>
        </authorList>
    </citation>
    <scope>NUCLEOTIDE SEQUENCE [LARGE SCALE GENOMIC DNA]</scope>
    <source>
        <strain evidence="6 7">AG-B5</strain>
    </source>
</reference>
<dbReference type="Proteomes" id="UP001479436">
    <property type="component" value="Unassembled WGS sequence"/>
</dbReference>
<dbReference type="InterPro" id="IPR001452">
    <property type="entry name" value="SH3_domain"/>
</dbReference>
<evidence type="ECO:0000313" key="6">
    <source>
        <dbReference type="EMBL" id="KAK9768033.1"/>
    </source>
</evidence>
<dbReference type="PROSITE" id="PS50002">
    <property type="entry name" value="SH3"/>
    <property type="match status" value="1"/>
</dbReference>
<dbReference type="InterPro" id="IPR036943">
    <property type="entry name" value="FN_type2_sf"/>
</dbReference>
<name>A0ABR2X2S0_9FUNG</name>
<evidence type="ECO:0000259" key="5">
    <source>
        <dbReference type="PROSITE" id="PS50002"/>
    </source>
</evidence>
<gene>
    <name evidence="6" type="ORF">K7432_001668</name>
</gene>
<dbReference type="EMBL" id="JASJQH010000039">
    <property type="protein sequence ID" value="KAK9768033.1"/>
    <property type="molecule type" value="Genomic_DNA"/>
</dbReference>
<evidence type="ECO:0000256" key="4">
    <source>
        <dbReference type="SAM" id="SignalP"/>
    </source>
</evidence>
<feature type="domain" description="SH3" evidence="5">
    <location>
        <begin position="247"/>
        <end position="308"/>
    </location>
</feature>
<feature type="signal peptide" evidence="4">
    <location>
        <begin position="1"/>
        <end position="19"/>
    </location>
</feature>
<keyword evidence="3" id="KW-0812">Transmembrane</keyword>
<feature type="chain" id="PRO_5046972300" description="SH3 domain-containing protein" evidence="4">
    <location>
        <begin position="20"/>
        <end position="308"/>
    </location>
</feature>
<evidence type="ECO:0000256" key="3">
    <source>
        <dbReference type="SAM" id="Phobius"/>
    </source>
</evidence>
<sequence length="308" mass="33539">MRSLLALFVSTLFASLVVSQRSTENIPNNLPQVEYKLCATTFNYKQQEYIGCIEVDSPGKPWCQLAKPHGKAKQTRGFCKVESIPKALSVEVKGVAVECNPSSNTPLGKVYGCYTEKNKSKKYLCDVGSKTVECEGFKNDIPGGRQVQNEIAETKSIKKLEQGKGNEAAVQAYATQTNPNGESVPKGLIVGLASAGCVGLLAAGLFMVRKRSVSRQLKTRLYENNTLESSEVGLSFSGHGPVERKIHSKGPFLVVSTYTPTLGDEMEILPGDMVTLLLEYDDGWAQGVNESRGKVKGVFPKHCLEPWA</sequence>
<keyword evidence="3" id="KW-1133">Transmembrane helix</keyword>
<keyword evidence="1 2" id="KW-0728">SH3 domain</keyword>
<keyword evidence="3" id="KW-0472">Membrane</keyword>
<protein>
    <recommendedName>
        <fullName evidence="5">SH3 domain-containing protein</fullName>
    </recommendedName>
</protein>
<dbReference type="Pfam" id="PF14604">
    <property type="entry name" value="SH3_9"/>
    <property type="match status" value="1"/>
</dbReference>
<dbReference type="Gene3D" id="2.10.10.10">
    <property type="entry name" value="Fibronectin, type II, collagen-binding"/>
    <property type="match status" value="1"/>
</dbReference>
<organism evidence="6 7">
    <name type="scientific">Basidiobolus ranarum</name>
    <dbReference type="NCBI Taxonomy" id="34480"/>
    <lineage>
        <taxon>Eukaryota</taxon>
        <taxon>Fungi</taxon>
        <taxon>Fungi incertae sedis</taxon>
        <taxon>Zoopagomycota</taxon>
        <taxon>Entomophthoromycotina</taxon>
        <taxon>Basidiobolomycetes</taxon>
        <taxon>Basidiobolales</taxon>
        <taxon>Basidiobolaceae</taxon>
        <taxon>Basidiobolus</taxon>
    </lineage>
</organism>
<dbReference type="SMART" id="SM00326">
    <property type="entry name" value="SH3"/>
    <property type="match status" value="1"/>
</dbReference>
<comment type="caution">
    <text evidence="6">The sequence shown here is derived from an EMBL/GenBank/DDBJ whole genome shotgun (WGS) entry which is preliminary data.</text>
</comment>
<accession>A0ABR2X2S0</accession>